<evidence type="ECO:0000313" key="3">
    <source>
        <dbReference type="Proteomes" id="UP000069940"/>
    </source>
</evidence>
<dbReference type="RefSeq" id="XP_019527249.3">
    <property type="nucleotide sequence ID" value="XM_019671704.3"/>
</dbReference>
<dbReference type="Proteomes" id="UP000069940">
    <property type="component" value="Unassembled WGS sequence"/>
</dbReference>
<feature type="chain" id="PRO_5046843411" evidence="1">
    <location>
        <begin position="20"/>
        <end position="292"/>
    </location>
</feature>
<proteinExistence type="predicted"/>
<reference evidence="2" key="2">
    <citation type="submission" date="2025-05" db="UniProtKB">
        <authorList>
            <consortium name="EnsemblMetazoa"/>
        </authorList>
    </citation>
    <scope>IDENTIFICATION</scope>
    <source>
        <strain evidence="2">Foshan</strain>
    </source>
</reference>
<keyword evidence="3" id="KW-1185">Reference proteome</keyword>
<evidence type="ECO:0000256" key="1">
    <source>
        <dbReference type="SAM" id="SignalP"/>
    </source>
</evidence>
<evidence type="ECO:0000313" key="2">
    <source>
        <dbReference type="EnsemblMetazoa" id="AALFPA23_016641.P24289"/>
    </source>
</evidence>
<sequence length="292" mass="31833">MKFLLALVGAVCLVGGIHAQTSTLGTTVTSAINISKNSLSTAIQQLNGTINIADQSVSTAYTQFVQNVAALYTSYYNRFSNYTTIDLSGLNQTICNLQNTMSPPQPIQDWSTTQIFTDVQASAQQIESTLNAAVQTMTNSCAPPCANAAKVATCTTKWGPKLSTAPITIDRITDCVTAELVRFSDIGSNMASMYNNLLTSASNYLKVVDVCDTPAPEVLNNPSPMYGSPSTQCLNTYLQRISYMPINSYVVDSMRYPQTYLIQFRVQRCAKLVELDVKDRVAKVLESFQSCL</sequence>
<dbReference type="GeneID" id="109399265"/>
<dbReference type="EnsemblMetazoa" id="AALFPA23_016641.R24289">
    <property type="protein sequence ID" value="AALFPA23_016641.P24289"/>
    <property type="gene ID" value="AALFPA23_016641"/>
</dbReference>
<feature type="signal peptide" evidence="1">
    <location>
        <begin position="1"/>
        <end position="19"/>
    </location>
</feature>
<organism evidence="2 3">
    <name type="scientific">Aedes albopictus</name>
    <name type="common">Asian tiger mosquito</name>
    <name type="synonym">Stegomyia albopicta</name>
    <dbReference type="NCBI Taxonomy" id="7160"/>
    <lineage>
        <taxon>Eukaryota</taxon>
        <taxon>Metazoa</taxon>
        <taxon>Ecdysozoa</taxon>
        <taxon>Arthropoda</taxon>
        <taxon>Hexapoda</taxon>
        <taxon>Insecta</taxon>
        <taxon>Pterygota</taxon>
        <taxon>Neoptera</taxon>
        <taxon>Endopterygota</taxon>
        <taxon>Diptera</taxon>
        <taxon>Nematocera</taxon>
        <taxon>Culicoidea</taxon>
        <taxon>Culicidae</taxon>
        <taxon>Culicinae</taxon>
        <taxon>Aedini</taxon>
        <taxon>Aedes</taxon>
        <taxon>Stegomyia</taxon>
    </lineage>
</organism>
<keyword evidence="1" id="KW-0732">Signal</keyword>
<accession>A0ABM1ZAL4</accession>
<protein>
    <submittedName>
        <fullName evidence="2">Uncharacterized protein</fullName>
    </submittedName>
</protein>
<name>A0ABM1ZAL4_AEDAL</name>
<reference evidence="3" key="1">
    <citation type="journal article" date="2015" name="Proc. Natl. Acad. Sci. U.S.A.">
        <title>Genome sequence of the Asian Tiger mosquito, Aedes albopictus, reveals insights into its biology, genetics, and evolution.</title>
        <authorList>
            <person name="Chen X.G."/>
            <person name="Jiang X."/>
            <person name="Gu J."/>
            <person name="Xu M."/>
            <person name="Wu Y."/>
            <person name="Deng Y."/>
            <person name="Zhang C."/>
            <person name="Bonizzoni M."/>
            <person name="Dermauw W."/>
            <person name="Vontas J."/>
            <person name="Armbruster P."/>
            <person name="Huang X."/>
            <person name="Yang Y."/>
            <person name="Zhang H."/>
            <person name="He W."/>
            <person name="Peng H."/>
            <person name="Liu Y."/>
            <person name="Wu K."/>
            <person name="Chen J."/>
            <person name="Lirakis M."/>
            <person name="Topalis P."/>
            <person name="Van Leeuwen T."/>
            <person name="Hall A.B."/>
            <person name="Jiang X."/>
            <person name="Thorpe C."/>
            <person name="Mueller R.L."/>
            <person name="Sun C."/>
            <person name="Waterhouse R.M."/>
            <person name="Yan G."/>
            <person name="Tu Z.J."/>
            <person name="Fang X."/>
            <person name="James A.A."/>
        </authorList>
    </citation>
    <scope>NUCLEOTIDE SEQUENCE [LARGE SCALE GENOMIC DNA]</scope>
    <source>
        <strain evidence="3">Foshan</strain>
    </source>
</reference>